<keyword evidence="1" id="KW-1015">Disulfide bond</keyword>
<gene>
    <name evidence="3" type="ORF">NEMVEDRAFT_v1g103399</name>
</gene>
<dbReference type="GO" id="GO:0038187">
    <property type="term" value="F:pattern recognition receptor activity"/>
    <property type="evidence" value="ECO:0000318"/>
    <property type="project" value="GO_Central"/>
</dbReference>
<dbReference type="PANTHER" id="PTHR22803">
    <property type="entry name" value="MANNOSE, PHOSPHOLIPASE, LECTIN RECEPTOR RELATED"/>
    <property type="match status" value="1"/>
</dbReference>
<sequence>LKCGSGWTGAMGDFDAFCYKVVFDKSNWDDARANCQSAGGDLFSVTNAYEQRFLENFTNIESWLGYRDQKAAGTWRWSDGSKYMTSSYTNWDERSPNNGGVTCAIVTKKGRWHDEQCQAKYSYICKKPSESGQGNQGV</sequence>
<accession>A7S3Q6</accession>
<keyword evidence="4" id="KW-1185">Reference proteome</keyword>
<dbReference type="PhylomeDB" id="A7S3Q6"/>
<evidence type="ECO:0000313" key="3">
    <source>
        <dbReference type="EMBL" id="EDO41680.1"/>
    </source>
</evidence>
<dbReference type="InterPro" id="IPR050111">
    <property type="entry name" value="C-type_lectin/snaclec_domain"/>
</dbReference>
<feature type="domain" description="C-type lectin" evidence="2">
    <location>
        <begin position="14"/>
        <end position="126"/>
    </location>
</feature>
<dbReference type="InterPro" id="IPR001304">
    <property type="entry name" value="C-type_lectin-like"/>
</dbReference>
<dbReference type="InParanoid" id="A7S3Q6"/>
<dbReference type="CDD" id="cd00037">
    <property type="entry name" value="CLECT"/>
    <property type="match status" value="1"/>
</dbReference>
<dbReference type="Proteomes" id="UP000001593">
    <property type="component" value="Unassembled WGS sequence"/>
</dbReference>
<dbReference type="PROSITE" id="PS00615">
    <property type="entry name" value="C_TYPE_LECTIN_1"/>
    <property type="match status" value="1"/>
</dbReference>
<dbReference type="InterPro" id="IPR018378">
    <property type="entry name" value="C-type_lectin_CS"/>
</dbReference>
<dbReference type="OMA" id="RANCQSA"/>
<evidence type="ECO:0000259" key="2">
    <source>
        <dbReference type="PROSITE" id="PS50041"/>
    </source>
</evidence>
<reference evidence="3 4" key="1">
    <citation type="journal article" date="2007" name="Science">
        <title>Sea anemone genome reveals ancestral eumetazoan gene repertoire and genomic organization.</title>
        <authorList>
            <person name="Putnam N.H."/>
            <person name="Srivastava M."/>
            <person name="Hellsten U."/>
            <person name="Dirks B."/>
            <person name="Chapman J."/>
            <person name="Salamov A."/>
            <person name="Terry A."/>
            <person name="Shapiro H."/>
            <person name="Lindquist E."/>
            <person name="Kapitonov V.V."/>
            <person name="Jurka J."/>
            <person name="Genikhovich G."/>
            <person name="Grigoriev I.V."/>
            <person name="Lucas S.M."/>
            <person name="Steele R.E."/>
            <person name="Finnerty J.R."/>
            <person name="Technau U."/>
            <person name="Martindale M.Q."/>
            <person name="Rokhsar D.S."/>
        </authorList>
    </citation>
    <scope>NUCLEOTIDE SEQUENCE [LARGE SCALE GENOMIC DNA]</scope>
    <source>
        <strain evidence="4">CH2 X CH6</strain>
    </source>
</reference>
<dbReference type="EMBL" id="DS469574">
    <property type="protein sequence ID" value="EDO41680.1"/>
    <property type="molecule type" value="Genomic_DNA"/>
</dbReference>
<dbReference type="GO" id="GO:0030246">
    <property type="term" value="F:carbohydrate binding"/>
    <property type="evidence" value="ECO:0000318"/>
    <property type="project" value="GO_Central"/>
</dbReference>
<evidence type="ECO:0000313" key="4">
    <source>
        <dbReference type="Proteomes" id="UP000001593"/>
    </source>
</evidence>
<evidence type="ECO:0000256" key="1">
    <source>
        <dbReference type="ARBA" id="ARBA00023157"/>
    </source>
</evidence>
<dbReference type="InterPro" id="IPR016186">
    <property type="entry name" value="C-type_lectin-like/link_sf"/>
</dbReference>
<dbReference type="GO" id="GO:0009897">
    <property type="term" value="C:external side of plasma membrane"/>
    <property type="evidence" value="ECO:0000318"/>
    <property type="project" value="GO_Central"/>
</dbReference>
<organism evidence="3 4">
    <name type="scientific">Nematostella vectensis</name>
    <name type="common">Starlet sea anemone</name>
    <dbReference type="NCBI Taxonomy" id="45351"/>
    <lineage>
        <taxon>Eukaryota</taxon>
        <taxon>Metazoa</taxon>
        <taxon>Cnidaria</taxon>
        <taxon>Anthozoa</taxon>
        <taxon>Hexacorallia</taxon>
        <taxon>Actiniaria</taxon>
        <taxon>Edwardsiidae</taxon>
        <taxon>Nematostella</taxon>
    </lineage>
</organism>
<protein>
    <recommendedName>
        <fullName evidence="2">C-type lectin domain-containing protein</fullName>
    </recommendedName>
</protein>
<dbReference type="Pfam" id="PF00059">
    <property type="entry name" value="Lectin_C"/>
    <property type="match status" value="1"/>
</dbReference>
<dbReference type="Gene3D" id="3.10.100.10">
    <property type="entry name" value="Mannose-Binding Protein A, subunit A"/>
    <property type="match status" value="1"/>
</dbReference>
<dbReference type="GO" id="GO:0006955">
    <property type="term" value="P:immune response"/>
    <property type="evidence" value="ECO:0000318"/>
    <property type="project" value="GO_Central"/>
</dbReference>
<dbReference type="InterPro" id="IPR016187">
    <property type="entry name" value="CTDL_fold"/>
</dbReference>
<dbReference type="AlphaFoldDB" id="A7S3Q6"/>
<dbReference type="FunCoup" id="A7S3Q6">
    <property type="interactions" value="15"/>
</dbReference>
<dbReference type="SMART" id="SM00034">
    <property type="entry name" value="CLECT"/>
    <property type="match status" value="1"/>
</dbReference>
<feature type="non-terminal residue" evidence="3">
    <location>
        <position position="138"/>
    </location>
</feature>
<name>A7S3Q6_NEMVE</name>
<dbReference type="PROSITE" id="PS50041">
    <property type="entry name" value="C_TYPE_LECTIN_2"/>
    <property type="match status" value="1"/>
</dbReference>
<dbReference type="SUPFAM" id="SSF56436">
    <property type="entry name" value="C-type lectin-like"/>
    <property type="match status" value="1"/>
</dbReference>
<proteinExistence type="predicted"/>
<dbReference type="HOGENOM" id="CLU_049894_10_2_1"/>